<evidence type="ECO:0000313" key="2">
    <source>
        <dbReference type="EMBL" id="MBO1073029.1"/>
    </source>
</evidence>
<dbReference type="RefSeq" id="WP_207444660.1">
    <property type="nucleotide sequence ID" value="NZ_CP061091.1"/>
</dbReference>
<sequence>MSLGSLETELLRQAAELAAERGDWTAATRHYQELTETEPEDIDGLLALAQALRRTGRAAEAERTERRAELLVSAAAATAKAPPPEPVPEAPPPEPPQDQDELATLLLAEAAAWTATPDAEGIPRQPAGLRQPGPLASLPPLLTGYLQPDCRAAIVALPPGLPWRAEAEGRLQREAALRGLARGEEAREDAARALLPDLTDPAPDLPAAAARATARGYFSPEAAWLRYRLRRALGTGQALPAPASLPLPLLRLEPDLIRALAGADDIATLLTLPLVLEDGALFYRLTDTCLRQSLAQPGIALARMGEAYFQRRGQTFKSLEFALKGGALHEQVNDHPGALACYHRAIAGADNDRMLLAGLRGAMSVIPPRQQADGAEVVALRHLLVARGEAALTAALTRLLGQTGGSGDPLQQRATQALTTALAEAGTGAILIPPVALGSPTLFGHMLRHGAATHPGRASLAPAVRQISAFGSGFTDLVASGQHLADLLRAGDHEGIAAIGAYITRRYGAALMRPDRPGVTTVLGSGNVGDTLLYMAGFAAFTRASGQPVHVLHRASRTALTEFFGAIPGLSFEAIPNDLELPTPLKLNRLSPGSVSLFYETPWYRQQELRRLDRPGRADGFLWDKLVSVMLSGATMLPEQIVVERPPVAPPEQWNQEARARFAALRLRRGRTVFLSPLANTLFSLTASRFNHFRAFWREAIGLFRAAGFTVAINGTNNNKAEALFADLGVPELELDLRELPGFVRECGYFAGVRSGLCDLLALCGPEGVESRTVYMRDAEHCIGLMEFGMAEAVADFQAHAPRALAESLFADWLATRP</sequence>
<dbReference type="Proteomes" id="UP001518990">
    <property type="component" value="Unassembled WGS sequence"/>
</dbReference>
<dbReference type="Gene3D" id="1.25.40.10">
    <property type="entry name" value="Tetratricopeptide repeat domain"/>
    <property type="match status" value="1"/>
</dbReference>
<feature type="compositionally biased region" description="Pro residues" evidence="1">
    <location>
        <begin position="81"/>
        <end position="96"/>
    </location>
</feature>
<proteinExistence type="predicted"/>
<evidence type="ECO:0008006" key="4">
    <source>
        <dbReference type="Google" id="ProtNLM"/>
    </source>
</evidence>
<evidence type="ECO:0000256" key="1">
    <source>
        <dbReference type="SAM" id="MobiDB-lite"/>
    </source>
</evidence>
<dbReference type="SUPFAM" id="SSF48452">
    <property type="entry name" value="TPR-like"/>
    <property type="match status" value="1"/>
</dbReference>
<comment type="caution">
    <text evidence="2">The sequence shown here is derived from an EMBL/GenBank/DDBJ whole genome shotgun (WGS) entry which is preliminary data.</text>
</comment>
<accession>A0ABS3K6F8</accession>
<keyword evidence="3" id="KW-1185">Reference proteome</keyword>
<reference evidence="2 3" key="1">
    <citation type="submission" date="2020-09" db="EMBL/GenBank/DDBJ databases">
        <title>Roseomonas.</title>
        <authorList>
            <person name="Zhu W."/>
        </authorList>
    </citation>
    <scope>NUCLEOTIDE SEQUENCE [LARGE SCALE GENOMIC DNA]</scope>
    <source>
        <strain evidence="2 3">1311</strain>
    </source>
</reference>
<name>A0ABS3K6F8_9PROT</name>
<dbReference type="InterPro" id="IPR011990">
    <property type="entry name" value="TPR-like_helical_dom_sf"/>
</dbReference>
<gene>
    <name evidence="2" type="ORF">IAI60_00230</name>
</gene>
<feature type="region of interest" description="Disordered" evidence="1">
    <location>
        <begin position="74"/>
        <end position="99"/>
    </location>
</feature>
<dbReference type="EMBL" id="JACTNF010000001">
    <property type="protein sequence ID" value="MBO1073029.1"/>
    <property type="molecule type" value="Genomic_DNA"/>
</dbReference>
<organism evidence="2 3">
    <name type="scientific">Roseomonas marmotae</name>
    <dbReference type="NCBI Taxonomy" id="2768161"/>
    <lineage>
        <taxon>Bacteria</taxon>
        <taxon>Pseudomonadati</taxon>
        <taxon>Pseudomonadota</taxon>
        <taxon>Alphaproteobacteria</taxon>
        <taxon>Acetobacterales</taxon>
        <taxon>Roseomonadaceae</taxon>
        <taxon>Roseomonas</taxon>
    </lineage>
</organism>
<evidence type="ECO:0000313" key="3">
    <source>
        <dbReference type="Proteomes" id="UP001518990"/>
    </source>
</evidence>
<protein>
    <recommendedName>
        <fullName evidence="4">Tetratricopeptide repeat protein</fullName>
    </recommendedName>
</protein>